<dbReference type="RefSeq" id="WP_366921569.1">
    <property type="nucleotide sequence ID" value="NZ_CP121694.1"/>
</dbReference>
<keyword evidence="2" id="KW-0813">Transport</keyword>
<evidence type="ECO:0000256" key="1">
    <source>
        <dbReference type="ARBA" id="ARBA00010062"/>
    </source>
</evidence>
<evidence type="ECO:0000256" key="6">
    <source>
        <dbReference type="SAM" id="SignalP"/>
    </source>
</evidence>
<proteinExistence type="inferred from homology"/>
<dbReference type="PANTHER" id="PTHR30483:SF6">
    <property type="entry name" value="PERIPLASMIC BINDING PROTEIN OF ABC TRANSPORTER FOR NATURAL AMINO ACIDS"/>
    <property type="match status" value="1"/>
</dbReference>
<feature type="compositionally biased region" description="Basic and acidic residues" evidence="5">
    <location>
        <begin position="37"/>
        <end position="53"/>
    </location>
</feature>
<accession>A0AAU0UMY5</accession>
<evidence type="ECO:0000313" key="9">
    <source>
        <dbReference type="Proteomes" id="UP001329915"/>
    </source>
</evidence>
<dbReference type="InterPro" id="IPR028081">
    <property type="entry name" value="Leu-bd"/>
</dbReference>
<feature type="signal peptide" evidence="6">
    <location>
        <begin position="1"/>
        <end position="24"/>
    </location>
</feature>
<dbReference type="GO" id="GO:0006865">
    <property type="term" value="P:amino acid transport"/>
    <property type="evidence" value="ECO:0007669"/>
    <property type="project" value="UniProtKB-KW"/>
</dbReference>
<evidence type="ECO:0000256" key="2">
    <source>
        <dbReference type="ARBA" id="ARBA00022448"/>
    </source>
</evidence>
<dbReference type="PROSITE" id="PS51257">
    <property type="entry name" value="PROKAR_LIPOPROTEIN"/>
    <property type="match status" value="1"/>
</dbReference>
<dbReference type="AlphaFoldDB" id="A0AAU0UMY5"/>
<dbReference type="SUPFAM" id="SSF53822">
    <property type="entry name" value="Periplasmic binding protein-like I"/>
    <property type="match status" value="1"/>
</dbReference>
<organism evidence="8 9">
    <name type="scientific">Metallumcola ferriviriculae</name>
    <dbReference type="NCBI Taxonomy" id="3039180"/>
    <lineage>
        <taxon>Bacteria</taxon>
        <taxon>Bacillati</taxon>
        <taxon>Bacillota</taxon>
        <taxon>Clostridia</taxon>
        <taxon>Neomoorellales</taxon>
        <taxon>Desulfitibacteraceae</taxon>
        <taxon>Metallumcola</taxon>
    </lineage>
</organism>
<dbReference type="Pfam" id="PF13458">
    <property type="entry name" value="Peripla_BP_6"/>
    <property type="match status" value="1"/>
</dbReference>
<dbReference type="InterPro" id="IPR028082">
    <property type="entry name" value="Peripla_BP_I"/>
</dbReference>
<evidence type="ECO:0000256" key="4">
    <source>
        <dbReference type="ARBA" id="ARBA00022970"/>
    </source>
</evidence>
<dbReference type="CDD" id="cd06336">
    <property type="entry name" value="PBP1_ABC_ligand_binding-like"/>
    <property type="match status" value="1"/>
</dbReference>
<keyword evidence="9" id="KW-1185">Reference proteome</keyword>
<feature type="chain" id="PRO_5043950435" evidence="6">
    <location>
        <begin position="25"/>
        <end position="440"/>
    </location>
</feature>
<protein>
    <submittedName>
        <fullName evidence="8">ABC transporter substrate-binding protein</fullName>
    </submittedName>
</protein>
<evidence type="ECO:0000256" key="5">
    <source>
        <dbReference type="SAM" id="MobiDB-lite"/>
    </source>
</evidence>
<feature type="compositionally biased region" description="Polar residues" evidence="5">
    <location>
        <begin position="27"/>
        <end position="36"/>
    </location>
</feature>
<dbReference type="InterPro" id="IPR051010">
    <property type="entry name" value="BCAA_transport"/>
</dbReference>
<name>A0AAU0UMY5_9FIRM</name>
<reference evidence="8 9" key="1">
    <citation type="submission" date="2023-04" db="EMBL/GenBank/DDBJ databases">
        <authorList>
            <person name="Hsu D."/>
        </authorList>
    </citation>
    <scope>NUCLEOTIDE SEQUENCE [LARGE SCALE GENOMIC DNA]</scope>
    <source>
        <strain evidence="8 9">MK1</strain>
    </source>
</reference>
<dbReference type="EMBL" id="CP121694">
    <property type="protein sequence ID" value="WRO22149.1"/>
    <property type="molecule type" value="Genomic_DNA"/>
</dbReference>
<dbReference type="Proteomes" id="UP001329915">
    <property type="component" value="Chromosome"/>
</dbReference>
<keyword evidence="4" id="KW-0029">Amino-acid transport</keyword>
<dbReference type="PANTHER" id="PTHR30483">
    <property type="entry name" value="LEUCINE-SPECIFIC-BINDING PROTEIN"/>
    <property type="match status" value="1"/>
</dbReference>
<dbReference type="PRINTS" id="PR00337">
    <property type="entry name" value="LEUILEVALBP"/>
</dbReference>
<keyword evidence="3 6" id="KW-0732">Signal</keyword>
<evidence type="ECO:0000256" key="3">
    <source>
        <dbReference type="ARBA" id="ARBA00022729"/>
    </source>
</evidence>
<feature type="domain" description="Leucine-binding protein" evidence="7">
    <location>
        <begin position="55"/>
        <end position="367"/>
    </location>
</feature>
<gene>
    <name evidence="8" type="ORF">MFMK1_001974</name>
</gene>
<dbReference type="InterPro" id="IPR000709">
    <property type="entry name" value="Leu_Ile_Val-bd"/>
</dbReference>
<feature type="region of interest" description="Disordered" evidence="5">
    <location>
        <begin position="27"/>
        <end position="54"/>
    </location>
</feature>
<dbReference type="Gene3D" id="3.40.50.2300">
    <property type="match status" value="2"/>
</dbReference>
<evidence type="ECO:0000259" key="7">
    <source>
        <dbReference type="Pfam" id="PF13458"/>
    </source>
</evidence>
<sequence length="440" mass="48068">MKLIKGTIVTLLVLGLLIFAVACGSTDTPDNSSQAPDDTKAEVNETPKNEPPKEVVIGFSGPLSGPAAQYGKDNVNGLEMGIDNINENGGITIGDQKYTFKLEAMDDQADPTQAVNNARRMRDQFDVPAIFNPVFTTIAPLMGINQEPGNEFLMMAYSSTPAILQMDNDLVVRIPPSFLVYVNGFAEIAWENGWRKGGMVVTLGGYGDEWREAFREKWESMGGEITVDQPANYYTETDFSTQLSAVLASNPDFILIGGPTESTALVIEQARNLGYEGPLMLVDQAKMDHVEQILGGTDLMHGVMGVPATKDAGTAVAEEFKKAYESKYGTINTWESVWNYMAIHALVAAMEEAGTVDDPVAIRAAFPKVFPLSGEKYPAEMYDIGERGAIHGLGGVQIIDDNGNYTTPTNYVWWSDSEEVLNDVKEFSQLDNIKITEIEE</sequence>
<evidence type="ECO:0000313" key="8">
    <source>
        <dbReference type="EMBL" id="WRO22149.1"/>
    </source>
</evidence>
<dbReference type="KEGG" id="dbc:MFMK1_001974"/>
<comment type="similarity">
    <text evidence="1">Belongs to the leucine-binding protein family.</text>
</comment>